<evidence type="ECO:0000256" key="1">
    <source>
        <dbReference type="SAM" id="MobiDB-lite"/>
    </source>
</evidence>
<sequence length="405" mass="43183">SDDLTGSTDSSGTTTYNYSGGDGDSTGAAGNTGTESAWAKQKRLEKEARDKAAAEAAAAAGPKTNADGMLINEDGQIIIGGRAGSGKGKRSHETDAEYAAREHPMFSNKELDAMRGGDKNMHRRPGESAEDYHKRLTGVSEGSEGEGNETSYTAPTEPQVWTDWEGNEYDNPADAEEANMAATQGARDTKIGEIGEYEHGETGTGYADAYQQMLADAYTAAQRGANREIMQLGYDPGTGVTEADLAEQQEWLTGLGTAYEAQNKAMYDAWYKENQDALDAFTGEGSIQAIQDYEWTDAPAYDLDYTGGSAYGSDGAYDADYIPEFFTGYNLEYDPGYKDPNMPDEWGGYGEGEGPSEDDEGESVSSGPPGSAAPMQMMGPKKKTKIKAPTSVGLNPTGRGSAKYN</sequence>
<protein>
    <submittedName>
        <fullName evidence="2">Uncharacterized protein</fullName>
    </submittedName>
</protein>
<feature type="compositionally biased region" description="Low complexity" evidence="1">
    <location>
        <begin position="363"/>
        <end position="374"/>
    </location>
</feature>
<dbReference type="EMBL" id="UINC01080491">
    <property type="protein sequence ID" value="SVC23474.1"/>
    <property type="molecule type" value="Genomic_DNA"/>
</dbReference>
<evidence type="ECO:0000313" key="2">
    <source>
        <dbReference type="EMBL" id="SVC23474.1"/>
    </source>
</evidence>
<accession>A0A382KEP4</accession>
<feature type="region of interest" description="Disordered" evidence="1">
    <location>
        <begin position="336"/>
        <end position="405"/>
    </location>
</feature>
<feature type="compositionally biased region" description="Low complexity" evidence="1">
    <location>
        <begin position="1"/>
        <end position="33"/>
    </location>
</feature>
<dbReference type="AlphaFoldDB" id="A0A382KEP4"/>
<organism evidence="2">
    <name type="scientific">marine metagenome</name>
    <dbReference type="NCBI Taxonomy" id="408172"/>
    <lineage>
        <taxon>unclassified sequences</taxon>
        <taxon>metagenomes</taxon>
        <taxon>ecological metagenomes</taxon>
    </lineage>
</organism>
<feature type="non-terminal residue" evidence="2">
    <location>
        <position position="1"/>
    </location>
</feature>
<proteinExistence type="predicted"/>
<reference evidence="2" key="1">
    <citation type="submission" date="2018-05" db="EMBL/GenBank/DDBJ databases">
        <authorList>
            <person name="Lanie J.A."/>
            <person name="Ng W.-L."/>
            <person name="Kazmierczak K.M."/>
            <person name="Andrzejewski T.M."/>
            <person name="Davidsen T.M."/>
            <person name="Wayne K.J."/>
            <person name="Tettelin H."/>
            <person name="Glass J.I."/>
            <person name="Rusch D."/>
            <person name="Podicherti R."/>
            <person name="Tsui H.-C.T."/>
            <person name="Winkler M.E."/>
        </authorList>
    </citation>
    <scope>NUCLEOTIDE SEQUENCE</scope>
</reference>
<name>A0A382KEP4_9ZZZZ</name>
<feature type="compositionally biased region" description="Basic and acidic residues" evidence="1">
    <location>
        <begin position="42"/>
        <end position="53"/>
    </location>
</feature>
<gene>
    <name evidence="2" type="ORF">METZ01_LOCUS276328</name>
</gene>
<feature type="region of interest" description="Disordered" evidence="1">
    <location>
        <begin position="1"/>
        <end position="70"/>
    </location>
</feature>